<dbReference type="Proteomes" id="UP001177003">
    <property type="component" value="Chromosome 8"/>
</dbReference>
<gene>
    <name evidence="2" type="ORF">LSALG_LOCUS36534</name>
</gene>
<name>A0AA35ZRV4_LACSI</name>
<accession>A0AA35ZRV4</accession>
<protein>
    <submittedName>
        <fullName evidence="2">Uncharacterized protein</fullName>
    </submittedName>
</protein>
<feature type="region of interest" description="Disordered" evidence="1">
    <location>
        <begin position="124"/>
        <end position="151"/>
    </location>
</feature>
<evidence type="ECO:0000313" key="2">
    <source>
        <dbReference type="EMBL" id="CAI9297743.1"/>
    </source>
</evidence>
<organism evidence="2 3">
    <name type="scientific">Lactuca saligna</name>
    <name type="common">Willowleaf lettuce</name>
    <dbReference type="NCBI Taxonomy" id="75948"/>
    <lineage>
        <taxon>Eukaryota</taxon>
        <taxon>Viridiplantae</taxon>
        <taxon>Streptophyta</taxon>
        <taxon>Embryophyta</taxon>
        <taxon>Tracheophyta</taxon>
        <taxon>Spermatophyta</taxon>
        <taxon>Magnoliopsida</taxon>
        <taxon>eudicotyledons</taxon>
        <taxon>Gunneridae</taxon>
        <taxon>Pentapetalae</taxon>
        <taxon>asterids</taxon>
        <taxon>campanulids</taxon>
        <taxon>Asterales</taxon>
        <taxon>Asteraceae</taxon>
        <taxon>Cichorioideae</taxon>
        <taxon>Cichorieae</taxon>
        <taxon>Lactucinae</taxon>
        <taxon>Lactuca</taxon>
    </lineage>
</organism>
<sequence length="210" mass="23255">MVKFGKFAETEDVQTSSAQTSVVAKEHAVPSRPNLSSSFEVSEDDDDDDDDDESDSDNDGIDFRMFVPSKESVNEVVISPAETKEEINIFKQQNNPTPKHMEALIDKLQSTTRKPPKAVYITFGYPSGSDKDNSKASLLPQKQGGDEDSHQNVSELKQEIVFFKQESIEKDILIGILDVRVSNLEQENSVKDAKISELQANLGGLTAIFI</sequence>
<feature type="compositionally biased region" description="Polar residues" evidence="1">
    <location>
        <begin position="13"/>
        <end position="22"/>
    </location>
</feature>
<keyword evidence="3" id="KW-1185">Reference proteome</keyword>
<reference evidence="2" key="1">
    <citation type="submission" date="2023-04" db="EMBL/GenBank/DDBJ databases">
        <authorList>
            <person name="Vijverberg K."/>
            <person name="Xiong W."/>
            <person name="Schranz E."/>
        </authorList>
    </citation>
    <scope>NUCLEOTIDE SEQUENCE</scope>
</reference>
<evidence type="ECO:0000313" key="3">
    <source>
        <dbReference type="Proteomes" id="UP001177003"/>
    </source>
</evidence>
<feature type="compositionally biased region" description="Acidic residues" evidence="1">
    <location>
        <begin position="41"/>
        <end position="60"/>
    </location>
</feature>
<feature type="region of interest" description="Disordered" evidence="1">
    <location>
        <begin position="1"/>
        <end position="67"/>
    </location>
</feature>
<dbReference type="AlphaFoldDB" id="A0AA35ZRV4"/>
<proteinExistence type="predicted"/>
<dbReference type="EMBL" id="OX465084">
    <property type="protein sequence ID" value="CAI9297743.1"/>
    <property type="molecule type" value="Genomic_DNA"/>
</dbReference>
<evidence type="ECO:0000256" key="1">
    <source>
        <dbReference type="SAM" id="MobiDB-lite"/>
    </source>
</evidence>